<keyword evidence="5" id="KW-1185">Reference proteome</keyword>
<dbReference type="RefSeq" id="WP_078668455.1">
    <property type="nucleotide sequence ID" value="NZ_FUWZ01000001.1"/>
</dbReference>
<dbReference type="OrthoDB" id="678366at2"/>
<feature type="region of interest" description="Disordered" evidence="1">
    <location>
        <begin position="58"/>
        <end position="103"/>
    </location>
</feature>
<evidence type="ECO:0000313" key="4">
    <source>
        <dbReference type="EMBL" id="SJZ86096.1"/>
    </source>
</evidence>
<dbReference type="InterPro" id="IPR027367">
    <property type="entry name" value="Gly-zipper_YMGG"/>
</dbReference>
<gene>
    <name evidence="4" type="ORF">SAMN04488128_1011896</name>
</gene>
<dbReference type="PROSITE" id="PS51257">
    <property type="entry name" value="PROKAR_LIPOPROTEIN"/>
    <property type="match status" value="1"/>
</dbReference>
<name>A0A1T4P4B7_9BACT</name>
<feature type="domain" description="YMGG-like Gly-zipper" evidence="3">
    <location>
        <begin position="102"/>
        <end position="145"/>
    </location>
</feature>
<dbReference type="EMBL" id="FUWZ01000001">
    <property type="protein sequence ID" value="SJZ86096.1"/>
    <property type="molecule type" value="Genomic_DNA"/>
</dbReference>
<dbReference type="Proteomes" id="UP000190367">
    <property type="component" value="Unassembled WGS sequence"/>
</dbReference>
<dbReference type="AlphaFoldDB" id="A0A1T4P4B7"/>
<proteinExistence type="predicted"/>
<sequence>MKQIVLALATVVTLFACNSNSADTAAAVEKAKKETLDSINAVNVAKQQVIDSMNAIHHSARKSHPVEAPARNNYAAPNTVASDNTPAPAPAPAPQKKKGWSHTAKGAVVGAGAGAITGAIVNPDRVKGAAIGAIVGAGVGAGTGAIVDHAKKKKAAQQ</sequence>
<feature type="chain" id="PRO_5012617244" evidence="2">
    <location>
        <begin position="22"/>
        <end position="158"/>
    </location>
</feature>
<keyword evidence="2" id="KW-0732">Signal</keyword>
<dbReference type="Pfam" id="PF13441">
    <property type="entry name" value="Gly-zipper_YMGG"/>
    <property type="match status" value="1"/>
</dbReference>
<feature type="signal peptide" evidence="2">
    <location>
        <begin position="1"/>
        <end position="21"/>
    </location>
</feature>
<evidence type="ECO:0000256" key="1">
    <source>
        <dbReference type="SAM" id="MobiDB-lite"/>
    </source>
</evidence>
<accession>A0A1T4P4B7</accession>
<evidence type="ECO:0000256" key="2">
    <source>
        <dbReference type="SAM" id="SignalP"/>
    </source>
</evidence>
<reference evidence="5" key="1">
    <citation type="submission" date="2017-02" db="EMBL/GenBank/DDBJ databases">
        <authorList>
            <person name="Varghese N."/>
            <person name="Submissions S."/>
        </authorList>
    </citation>
    <scope>NUCLEOTIDE SEQUENCE [LARGE SCALE GENOMIC DNA]</scope>
    <source>
        <strain evidence="5">DSM 22224</strain>
    </source>
</reference>
<evidence type="ECO:0000259" key="3">
    <source>
        <dbReference type="Pfam" id="PF13441"/>
    </source>
</evidence>
<organism evidence="4 5">
    <name type="scientific">Chitinophaga eiseniae</name>
    <dbReference type="NCBI Taxonomy" id="634771"/>
    <lineage>
        <taxon>Bacteria</taxon>
        <taxon>Pseudomonadati</taxon>
        <taxon>Bacteroidota</taxon>
        <taxon>Chitinophagia</taxon>
        <taxon>Chitinophagales</taxon>
        <taxon>Chitinophagaceae</taxon>
        <taxon>Chitinophaga</taxon>
    </lineage>
</organism>
<feature type="compositionally biased region" description="Polar residues" evidence="1">
    <location>
        <begin position="75"/>
        <end position="85"/>
    </location>
</feature>
<evidence type="ECO:0000313" key="5">
    <source>
        <dbReference type="Proteomes" id="UP000190367"/>
    </source>
</evidence>
<protein>
    <submittedName>
        <fullName evidence="4">Glycine zipper</fullName>
    </submittedName>
</protein>